<protein>
    <submittedName>
        <fullName evidence="2">Adenylate cyclase</fullName>
    </submittedName>
</protein>
<organism evidence="2 3">
    <name type="scientific">Photobacterium halotolerans</name>
    <dbReference type="NCBI Taxonomy" id="265726"/>
    <lineage>
        <taxon>Bacteria</taxon>
        <taxon>Pseudomonadati</taxon>
        <taxon>Pseudomonadota</taxon>
        <taxon>Gammaproteobacteria</taxon>
        <taxon>Vibrionales</taxon>
        <taxon>Vibrionaceae</taxon>
        <taxon>Photobacterium</taxon>
    </lineage>
</organism>
<reference evidence="2 3" key="1">
    <citation type="submission" date="2014-12" db="EMBL/GenBank/DDBJ databases">
        <title>Mercury Reductase activity and rhizosphere competence traits in the genome of root associated Photobacterium halotolerans MELD1.</title>
        <authorList>
            <person name="Mathew D.C."/>
            <person name="Huang C.-C."/>
        </authorList>
    </citation>
    <scope>NUCLEOTIDE SEQUENCE [LARGE SCALE GENOMIC DNA]</scope>
    <source>
        <strain evidence="2 3">MELD1</strain>
    </source>
</reference>
<dbReference type="InterPro" id="IPR023577">
    <property type="entry name" value="CYTH_domain"/>
</dbReference>
<evidence type="ECO:0000313" key="2">
    <source>
        <dbReference type="EMBL" id="KKC98093.1"/>
    </source>
</evidence>
<dbReference type="CDD" id="cd07890">
    <property type="entry name" value="CYTH-like_AC_IV-like"/>
    <property type="match status" value="1"/>
</dbReference>
<dbReference type="PROSITE" id="PS51707">
    <property type="entry name" value="CYTH"/>
    <property type="match status" value="1"/>
</dbReference>
<name>A0A0F5V7K4_9GAMM</name>
<dbReference type="NCBIfam" id="TIGR00318">
    <property type="entry name" value="cyaB"/>
    <property type="match status" value="1"/>
</dbReference>
<dbReference type="OrthoDB" id="8443111at2"/>
<accession>A0A0F5V7K4</accession>
<dbReference type="Gene3D" id="2.40.320.10">
    <property type="entry name" value="Hypothetical Protein Pfu-838710-001"/>
    <property type="match status" value="1"/>
</dbReference>
<gene>
    <name evidence="2" type="ORF">KY46_20310</name>
</gene>
<dbReference type="InterPro" id="IPR008173">
    <property type="entry name" value="Adenylyl_cyclase_CyaB"/>
</dbReference>
<dbReference type="PATRIC" id="fig|265726.11.peg.2866"/>
<dbReference type="PANTHER" id="PTHR21028">
    <property type="entry name" value="SI:CH211-156B7.4"/>
    <property type="match status" value="1"/>
</dbReference>
<evidence type="ECO:0000313" key="3">
    <source>
        <dbReference type="Proteomes" id="UP000033633"/>
    </source>
</evidence>
<evidence type="ECO:0000259" key="1">
    <source>
        <dbReference type="PROSITE" id="PS51707"/>
    </source>
</evidence>
<feature type="domain" description="CYTH" evidence="1">
    <location>
        <begin position="8"/>
        <end position="179"/>
    </location>
</feature>
<sequence length="179" mass="20204">MTDHFTGQFEVELKFRVSSHQPLIQQLQARHAECFVEKNQETDYFYECKDSRLATAGISMSVRVMSPSGIQLWIVKGPAPDKCEAVNITSANTTRNMLETLGYTHQQTLEKTRSIYFLGDFHITLDTIAGLGDFAEIAVMTDDSQLLSSLRQQCLELAASFGLQTSQLVDRSYRELLNN</sequence>
<keyword evidence="3" id="KW-1185">Reference proteome</keyword>
<dbReference type="AlphaFoldDB" id="A0A0F5V7K4"/>
<dbReference type="InterPro" id="IPR033469">
    <property type="entry name" value="CYTH-like_dom_sf"/>
</dbReference>
<dbReference type="EMBL" id="JWYV01000026">
    <property type="protein sequence ID" value="KKC98093.1"/>
    <property type="molecule type" value="Genomic_DNA"/>
</dbReference>
<dbReference type="SUPFAM" id="SSF55154">
    <property type="entry name" value="CYTH-like phosphatases"/>
    <property type="match status" value="1"/>
</dbReference>
<dbReference type="RefSeq" id="WP_046222418.1">
    <property type="nucleotide sequence ID" value="NZ_JWYV01000026.1"/>
</dbReference>
<dbReference type="Pfam" id="PF01928">
    <property type="entry name" value="CYTH"/>
    <property type="match status" value="1"/>
</dbReference>
<proteinExistence type="predicted"/>
<dbReference type="STRING" id="265726.KY46_20310"/>
<comment type="caution">
    <text evidence="2">The sequence shown here is derived from an EMBL/GenBank/DDBJ whole genome shotgun (WGS) entry which is preliminary data.</text>
</comment>
<dbReference type="Proteomes" id="UP000033633">
    <property type="component" value="Unassembled WGS sequence"/>
</dbReference>
<dbReference type="SMART" id="SM01118">
    <property type="entry name" value="CYTH"/>
    <property type="match status" value="1"/>
</dbReference>
<dbReference type="PANTHER" id="PTHR21028:SF2">
    <property type="entry name" value="CYTH DOMAIN-CONTAINING PROTEIN"/>
    <property type="match status" value="1"/>
</dbReference>